<name>A0ABR9HFV5_9ACTN</name>
<evidence type="ECO:0000313" key="3">
    <source>
        <dbReference type="Proteomes" id="UP000598217"/>
    </source>
</evidence>
<proteinExistence type="predicted"/>
<comment type="caution">
    <text evidence="2">The sequence shown here is derived from an EMBL/GenBank/DDBJ whole genome shotgun (WGS) entry which is preliminary data.</text>
</comment>
<evidence type="ECO:0000313" key="2">
    <source>
        <dbReference type="EMBL" id="MBE1457900.1"/>
    </source>
</evidence>
<reference evidence="2 3" key="1">
    <citation type="submission" date="2020-10" db="EMBL/GenBank/DDBJ databases">
        <title>Sequencing the genomes of 1000 actinobacteria strains.</title>
        <authorList>
            <person name="Klenk H.-P."/>
        </authorList>
    </citation>
    <scope>NUCLEOTIDE SEQUENCE [LARGE SCALE GENOMIC DNA]</scope>
    <source>
        <strain evidence="2 3">DSM 45157</strain>
    </source>
</reference>
<gene>
    <name evidence="2" type="ORF">H4W79_002114</name>
</gene>
<organism evidence="2 3">
    <name type="scientific">Nocardiopsis terrae</name>
    <dbReference type="NCBI Taxonomy" id="372655"/>
    <lineage>
        <taxon>Bacteria</taxon>
        <taxon>Bacillati</taxon>
        <taxon>Actinomycetota</taxon>
        <taxon>Actinomycetes</taxon>
        <taxon>Streptosporangiales</taxon>
        <taxon>Nocardiopsidaceae</taxon>
        <taxon>Nocardiopsis</taxon>
    </lineage>
</organism>
<evidence type="ECO:0008006" key="4">
    <source>
        <dbReference type="Google" id="ProtNLM"/>
    </source>
</evidence>
<feature type="region of interest" description="Disordered" evidence="1">
    <location>
        <begin position="1"/>
        <end position="25"/>
    </location>
</feature>
<protein>
    <recommendedName>
        <fullName evidence="4">GcrA cell cycle regulator</fullName>
    </recommendedName>
</protein>
<accession>A0ABR9HFV5</accession>
<keyword evidence="3" id="KW-1185">Reference proteome</keyword>
<dbReference type="RefSeq" id="WP_191270805.1">
    <property type="nucleotide sequence ID" value="NZ_BMXJ01000004.1"/>
</dbReference>
<feature type="compositionally biased region" description="Basic and acidic residues" evidence="1">
    <location>
        <begin position="14"/>
        <end position="25"/>
    </location>
</feature>
<dbReference type="Proteomes" id="UP000598217">
    <property type="component" value="Unassembled WGS sequence"/>
</dbReference>
<dbReference type="EMBL" id="JADBDY010000001">
    <property type="protein sequence ID" value="MBE1457900.1"/>
    <property type="molecule type" value="Genomic_DNA"/>
</dbReference>
<sequence>MSPQEIEEFAQGPEPDRSELRRVPREELGPEECDACLTYWTGGPERCCGAPNVPGYSNCRFHLFHAINGGYTVSKLRVGCDEARFPAADPYA</sequence>
<evidence type="ECO:0000256" key="1">
    <source>
        <dbReference type="SAM" id="MobiDB-lite"/>
    </source>
</evidence>